<organism evidence="1 2">
    <name type="scientific">Methylobacterium jeotgali</name>
    <dbReference type="NCBI Taxonomy" id="381630"/>
    <lineage>
        <taxon>Bacteria</taxon>
        <taxon>Pseudomonadati</taxon>
        <taxon>Pseudomonadota</taxon>
        <taxon>Alphaproteobacteria</taxon>
        <taxon>Hyphomicrobiales</taxon>
        <taxon>Methylobacteriaceae</taxon>
        <taxon>Methylobacterium</taxon>
    </lineage>
</organism>
<comment type="caution">
    <text evidence="1">The sequence shown here is derived from an EMBL/GenBank/DDBJ whole genome shotgun (WGS) entry which is preliminary data.</text>
</comment>
<accession>A0ABQ4T305</accession>
<reference evidence="1" key="2">
    <citation type="submission" date="2021-08" db="EMBL/GenBank/DDBJ databases">
        <authorList>
            <person name="Tani A."/>
            <person name="Ola A."/>
            <person name="Ogura Y."/>
            <person name="Katsura K."/>
            <person name="Hayashi T."/>
        </authorList>
    </citation>
    <scope>NUCLEOTIDE SEQUENCE</scope>
    <source>
        <strain evidence="1">LMG 23639</strain>
    </source>
</reference>
<evidence type="ECO:0000313" key="1">
    <source>
        <dbReference type="EMBL" id="GJE08658.1"/>
    </source>
</evidence>
<protein>
    <recommendedName>
        <fullName evidence="3">STAS domain-containing protein</fullName>
    </recommendedName>
</protein>
<keyword evidence="2" id="KW-1185">Reference proteome</keyword>
<dbReference type="Proteomes" id="UP001055102">
    <property type="component" value="Unassembled WGS sequence"/>
</dbReference>
<gene>
    <name evidence="1" type="ORF">AOPFMNJM_4001</name>
</gene>
<dbReference type="RefSeq" id="WP_283206394.1">
    <property type="nucleotide sequence ID" value="NZ_BPQR01000084.1"/>
</dbReference>
<reference evidence="1" key="1">
    <citation type="journal article" date="2021" name="Front. Microbiol.">
        <title>Comprehensive Comparative Genomics and Phenotyping of Methylobacterium Species.</title>
        <authorList>
            <person name="Alessa O."/>
            <person name="Ogura Y."/>
            <person name="Fujitani Y."/>
            <person name="Takami H."/>
            <person name="Hayashi T."/>
            <person name="Sahin N."/>
            <person name="Tani A."/>
        </authorList>
    </citation>
    <scope>NUCLEOTIDE SEQUENCE</scope>
    <source>
        <strain evidence="1">LMG 23639</strain>
    </source>
</reference>
<evidence type="ECO:0000313" key="2">
    <source>
        <dbReference type="Proteomes" id="UP001055102"/>
    </source>
</evidence>
<sequence>MSGRVELRVDGLTIFDAEGVQVAVMILTRIGKGAAFKVERAGVPELDVDLDDVALGHLCRLTQEAHVAACVEIASEPVEPRVPRREPQLPAVHSSWP</sequence>
<evidence type="ECO:0008006" key="3">
    <source>
        <dbReference type="Google" id="ProtNLM"/>
    </source>
</evidence>
<proteinExistence type="predicted"/>
<dbReference type="EMBL" id="BPQR01000084">
    <property type="protein sequence ID" value="GJE08658.1"/>
    <property type="molecule type" value="Genomic_DNA"/>
</dbReference>
<name>A0ABQ4T305_9HYPH</name>